<evidence type="ECO:0000313" key="2">
    <source>
        <dbReference type="EMBL" id="CAK1594798.1"/>
    </source>
</evidence>
<evidence type="ECO:0000313" key="3">
    <source>
        <dbReference type="Proteomes" id="UP001314205"/>
    </source>
</evidence>
<feature type="signal peptide" evidence="1">
    <location>
        <begin position="1"/>
        <end position="31"/>
    </location>
</feature>
<protein>
    <submittedName>
        <fullName evidence="2">Uncharacterized protein</fullName>
    </submittedName>
</protein>
<name>A0AAV1LIH1_9NEOP</name>
<keyword evidence="3" id="KW-1185">Reference proteome</keyword>
<dbReference type="AlphaFoldDB" id="A0AAV1LIH1"/>
<dbReference type="Proteomes" id="UP001314205">
    <property type="component" value="Unassembled WGS sequence"/>
</dbReference>
<dbReference type="EMBL" id="CAVLGL010000091">
    <property type="protein sequence ID" value="CAK1594798.1"/>
    <property type="molecule type" value="Genomic_DNA"/>
</dbReference>
<reference evidence="2 3" key="1">
    <citation type="submission" date="2023-11" db="EMBL/GenBank/DDBJ databases">
        <authorList>
            <person name="Hedman E."/>
            <person name="Englund M."/>
            <person name="Stromberg M."/>
            <person name="Nyberg Akerstrom W."/>
            <person name="Nylinder S."/>
            <person name="Jareborg N."/>
            <person name="Kallberg Y."/>
            <person name="Kronander E."/>
        </authorList>
    </citation>
    <scope>NUCLEOTIDE SEQUENCE [LARGE SCALE GENOMIC DNA]</scope>
</reference>
<gene>
    <name evidence="2" type="ORF">PARMNEM_LOCUS14375</name>
</gene>
<sequence length="89" mass="9492">MSQSWRVVLLSSSVAVVVSILLLLSASSGDASPVFGLIDAFKPKDAYNGTSLVGSLALKHIENSKERLNKFKEMADRIANASETAILRG</sequence>
<feature type="chain" id="PRO_5043370781" evidence="1">
    <location>
        <begin position="32"/>
        <end position="89"/>
    </location>
</feature>
<accession>A0AAV1LIH1</accession>
<organism evidence="2 3">
    <name type="scientific">Parnassius mnemosyne</name>
    <name type="common">clouded apollo</name>
    <dbReference type="NCBI Taxonomy" id="213953"/>
    <lineage>
        <taxon>Eukaryota</taxon>
        <taxon>Metazoa</taxon>
        <taxon>Ecdysozoa</taxon>
        <taxon>Arthropoda</taxon>
        <taxon>Hexapoda</taxon>
        <taxon>Insecta</taxon>
        <taxon>Pterygota</taxon>
        <taxon>Neoptera</taxon>
        <taxon>Endopterygota</taxon>
        <taxon>Lepidoptera</taxon>
        <taxon>Glossata</taxon>
        <taxon>Ditrysia</taxon>
        <taxon>Papilionoidea</taxon>
        <taxon>Papilionidae</taxon>
        <taxon>Parnassiinae</taxon>
        <taxon>Parnassini</taxon>
        <taxon>Parnassius</taxon>
        <taxon>Driopa</taxon>
    </lineage>
</organism>
<proteinExistence type="predicted"/>
<evidence type="ECO:0000256" key="1">
    <source>
        <dbReference type="SAM" id="SignalP"/>
    </source>
</evidence>
<comment type="caution">
    <text evidence="2">The sequence shown here is derived from an EMBL/GenBank/DDBJ whole genome shotgun (WGS) entry which is preliminary data.</text>
</comment>
<keyword evidence="1" id="KW-0732">Signal</keyword>